<dbReference type="InterPro" id="IPR001123">
    <property type="entry name" value="LeuE-type"/>
</dbReference>
<name>E0SKL6_DICD3</name>
<dbReference type="PANTHER" id="PTHR30086">
    <property type="entry name" value="ARGININE EXPORTER PROTEIN ARGO"/>
    <property type="match status" value="1"/>
</dbReference>
<keyword evidence="8" id="KW-1185">Reference proteome</keyword>
<evidence type="ECO:0000313" key="8">
    <source>
        <dbReference type="Proteomes" id="UP000006859"/>
    </source>
</evidence>
<evidence type="ECO:0000256" key="3">
    <source>
        <dbReference type="ARBA" id="ARBA00022692"/>
    </source>
</evidence>
<sequence length="123" mass="13675">MGWQMLRSALRKRAHQGEETVEVALPQQGKTFMRGFLTNLSNPKALIYFGSVFSLFVGDDVGAAARWGLFALISLETLLWFSLVALVFALPVMRRGYQRLAKWVDGVAGALFTGFGIHLIISR</sequence>
<accession>E0SKL6</accession>
<dbReference type="HOGENOM" id="CLU_2011614_0_0_6"/>
<keyword evidence="3 6" id="KW-0812">Transmembrane</keyword>
<evidence type="ECO:0000313" key="7">
    <source>
        <dbReference type="EMBL" id="ADN00419.1"/>
    </source>
</evidence>
<evidence type="ECO:0000256" key="4">
    <source>
        <dbReference type="ARBA" id="ARBA00022989"/>
    </source>
</evidence>
<evidence type="ECO:0000256" key="2">
    <source>
        <dbReference type="ARBA" id="ARBA00022475"/>
    </source>
</evidence>
<organism evidence="7 8">
    <name type="scientific">Dickeya dadantii (strain 3937)</name>
    <name type="common">Erwinia chrysanthemi (strain 3937)</name>
    <dbReference type="NCBI Taxonomy" id="198628"/>
    <lineage>
        <taxon>Bacteria</taxon>
        <taxon>Pseudomonadati</taxon>
        <taxon>Pseudomonadota</taxon>
        <taxon>Gammaproteobacteria</taxon>
        <taxon>Enterobacterales</taxon>
        <taxon>Pectobacteriaceae</taxon>
        <taxon>Dickeya</taxon>
    </lineage>
</organism>
<dbReference type="eggNOG" id="COG1280">
    <property type="taxonomic scope" value="Bacteria"/>
</dbReference>
<evidence type="ECO:0000256" key="5">
    <source>
        <dbReference type="ARBA" id="ARBA00023136"/>
    </source>
</evidence>
<evidence type="ECO:0000256" key="6">
    <source>
        <dbReference type="SAM" id="Phobius"/>
    </source>
</evidence>
<dbReference type="GO" id="GO:0005886">
    <property type="term" value="C:plasma membrane"/>
    <property type="evidence" value="ECO:0007669"/>
    <property type="project" value="UniProtKB-SubCell"/>
</dbReference>
<reference evidence="7 8" key="1">
    <citation type="journal article" date="2011" name="J. Bacteriol.">
        <title>Genome sequence of the plant-pathogenic bacterium Dickeya dadantii 3937.</title>
        <authorList>
            <person name="Glasner J.D."/>
            <person name="Yang C.H."/>
            <person name="Reverchon S."/>
            <person name="Hugouvieux-Cotte-Pattat N."/>
            <person name="Condemine G."/>
            <person name="Bohin J.P."/>
            <person name="Van Gijsegem F."/>
            <person name="Yang S."/>
            <person name="Franza T."/>
            <person name="Expert D."/>
            <person name="Plunkett G. III"/>
            <person name="San Francisco M.J."/>
            <person name="Charkowski A.O."/>
            <person name="Py B."/>
            <person name="Bell K."/>
            <person name="Rauscher L."/>
            <person name="Rodriguez-Palenzuela P."/>
            <person name="Toussaint A."/>
            <person name="Holeva M.C."/>
            <person name="He S.Y."/>
            <person name="Douet V."/>
            <person name="Boccara M."/>
            <person name="Blanco C."/>
            <person name="Toth I."/>
            <person name="Anderson B.D."/>
            <person name="Biehl B.S."/>
            <person name="Mau B."/>
            <person name="Flynn S.M."/>
            <person name="Barras F."/>
            <person name="Lindeberg M."/>
            <person name="Birch P.R."/>
            <person name="Tsuyumu S."/>
            <person name="Shi X."/>
            <person name="Hibbing M."/>
            <person name="Yap M.N."/>
            <person name="Carpentier M."/>
            <person name="Dassa E."/>
            <person name="Umehara M."/>
            <person name="Kim J.F."/>
            <person name="Rusch M."/>
            <person name="Soni P."/>
            <person name="Mayhew G.F."/>
            <person name="Fouts D.E."/>
            <person name="Gill S.R."/>
            <person name="Blattner F.R."/>
            <person name="Keen N.T."/>
            <person name="Perna N.T."/>
        </authorList>
    </citation>
    <scope>NUCLEOTIDE SEQUENCE [LARGE SCALE GENOMIC DNA]</scope>
    <source>
        <strain evidence="7 8">3937</strain>
    </source>
</reference>
<evidence type="ECO:0000256" key="1">
    <source>
        <dbReference type="ARBA" id="ARBA00004651"/>
    </source>
</evidence>
<keyword evidence="2" id="KW-1003">Cell membrane</keyword>
<feature type="transmembrane region" description="Helical" evidence="6">
    <location>
        <begin position="69"/>
        <end position="91"/>
    </location>
</feature>
<feature type="transmembrane region" description="Helical" evidence="6">
    <location>
        <begin position="36"/>
        <end position="57"/>
    </location>
</feature>
<gene>
    <name evidence="7" type="primary">rhtC</name>
    <name evidence="7" type="ordered locus">Dda3937_00309</name>
</gene>
<keyword evidence="5 6" id="KW-0472">Membrane</keyword>
<comment type="subcellular location">
    <subcellularLocation>
        <location evidence="1">Cell membrane</location>
        <topology evidence="1">Multi-pass membrane protein</topology>
    </subcellularLocation>
</comment>
<proteinExistence type="predicted"/>
<dbReference type="GO" id="GO:0015171">
    <property type="term" value="F:amino acid transmembrane transporter activity"/>
    <property type="evidence" value="ECO:0007669"/>
    <property type="project" value="TreeGrafter"/>
</dbReference>
<dbReference type="STRING" id="198628.Dda3937_00309"/>
<dbReference type="Pfam" id="PF01810">
    <property type="entry name" value="LysE"/>
    <property type="match status" value="1"/>
</dbReference>
<dbReference type="Proteomes" id="UP000006859">
    <property type="component" value="Chromosome"/>
</dbReference>
<protein>
    <submittedName>
        <fullName evidence="7">Threonine efflux protein</fullName>
    </submittedName>
</protein>
<dbReference type="EMBL" id="CP002038">
    <property type="protein sequence ID" value="ADN00419.1"/>
    <property type="molecule type" value="Genomic_DNA"/>
</dbReference>
<dbReference type="PANTHER" id="PTHR30086:SF19">
    <property type="entry name" value="THREONINE EFFLUX PROTEIN"/>
    <property type="match status" value="1"/>
</dbReference>
<feature type="transmembrane region" description="Helical" evidence="6">
    <location>
        <begin position="103"/>
        <end position="121"/>
    </location>
</feature>
<keyword evidence="4 6" id="KW-1133">Transmembrane helix</keyword>
<dbReference type="KEGG" id="ddd:Dda3937_00309"/>
<dbReference type="AlphaFoldDB" id="E0SKL6"/>